<dbReference type="AlphaFoldDB" id="A0A9P4N0C7"/>
<dbReference type="Proteomes" id="UP000799536">
    <property type="component" value="Unassembled WGS sequence"/>
</dbReference>
<reference evidence="2" key="1">
    <citation type="journal article" date="2020" name="Stud. Mycol.">
        <title>101 Dothideomycetes genomes: a test case for predicting lifestyles and emergence of pathogens.</title>
        <authorList>
            <person name="Haridas S."/>
            <person name="Albert R."/>
            <person name="Binder M."/>
            <person name="Bloem J."/>
            <person name="Labutti K."/>
            <person name="Salamov A."/>
            <person name="Andreopoulos B."/>
            <person name="Baker S."/>
            <person name="Barry K."/>
            <person name="Bills G."/>
            <person name="Bluhm B."/>
            <person name="Cannon C."/>
            <person name="Castanera R."/>
            <person name="Culley D."/>
            <person name="Daum C."/>
            <person name="Ezra D."/>
            <person name="Gonzalez J."/>
            <person name="Henrissat B."/>
            <person name="Kuo A."/>
            <person name="Liang C."/>
            <person name="Lipzen A."/>
            <person name="Lutzoni F."/>
            <person name="Magnuson J."/>
            <person name="Mondo S."/>
            <person name="Nolan M."/>
            <person name="Ohm R."/>
            <person name="Pangilinan J."/>
            <person name="Park H.-J."/>
            <person name="Ramirez L."/>
            <person name="Alfaro M."/>
            <person name="Sun H."/>
            <person name="Tritt A."/>
            <person name="Yoshinaga Y."/>
            <person name="Zwiers L.-H."/>
            <person name="Turgeon B."/>
            <person name="Goodwin S."/>
            <person name="Spatafora J."/>
            <person name="Crous P."/>
            <person name="Grigoriev I."/>
        </authorList>
    </citation>
    <scope>NUCLEOTIDE SEQUENCE</scope>
    <source>
        <strain evidence="2">ATCC 74209</strain>
    </source>
</reference>
<accession>A0A9P4N0C7</accession>
<gene>
    <name evidence="2" type="ORF">GQ43DRAFT_462126</name>
</gene>
<organism evidence="2 3">
    <name type="scientific">Delitschia confertaspora ATCC 74209</name>
    <dbReference type="NCBI Taxonomy" id="1513339"/>
    <lineage>
        <taxon>Eukaryota</taxon>
        <taxon>Fungi</taxon>
        <taxon>Dikarya</taxon>
        <taxon>Ascomycota</taxon>
        <taxon>Pezizomycotina</taxon>
        <taxon>Dothideomycetes</taxon>
        <taxon>Pleosporomycetidae</taxon>
        <taxon>Pleosporales</taxon>
        <taxon>Delitschiaceae</taxon>
        <taxon>Delitschia</taxon>
    </lineage>
</organism>
<protein>
    <submittedName>
        <fullName evidence="2">Uncharacterized protein</fullName>
    </submittedName>
</protein>
<feature type="region of interest" description="Disordered" evidence="1">
    <location>
        <begin position="245"/>
        <end position="265"/>
    </location>
</feature>
<proteinExistence type="predicted"/>
<evidence type="ECO:0000256" key="1">
    <source>
        <dbReference type="SAM" id="MobiDB-lite"/>
    </source>
</evidence>
<sequence>MDQPQLHRTVINDYYYNRAHSLSNVLGSRKIHLVNDTIGHVYLSRVSKQMLFFFCGFHNVTRYLRNVQDATPFTAKQRLELPDGKFEFFGLKCVIAWMQDACRNPLNHMVEFRSEYNLMTTISITRALRVLGLHQDAHRIYRWIHKTWIKAPLTLGLATEVCANFPQDSKWWYHVVEKVKGTLEDGRSSKEWPLKKEIVTALEDTKNEASWIQDLGSRLSGAMSNAVFTPESLLERQIRLMKMSQTMSERETVGGRTVAAEEEGKEVTSNSVKSLLSEALTGSPTPIFPEVDLHDGLAKVDAEDDVVSGKEDSPSLLKSMFEKPDSAVPEECIVTRRMTI</sequence>
<keyword evidence="3" id="KW-1185">Reference proteome</keyword>
<dbReference type="OrthoDB" id="3793524at2759"/>
<evidence type="ECO:0000313" key="2">
    <source>
        <dbReference type="EMBL" id="KAF2202760.1"/>
    </source>
</evidence>
<dbReference type="EMBL" id="ML993925">
    <property type="protein sequence ID" value="KAF2202760.1"/>
    <property type="molecule type" value="Genomic_DNA"/>
</dbReference>
<comment type="caution">
    <text evidence="2">The sequence shown here is derived from an EMBL/GenBank/DDBJ whole genome shotgun (WGS) entry which is preliminary data.</text>
</comment>
<name>A0A9P4N0C7_9PLEO</name>
<evidence type="ECO:0000313" key="3">
    <source>
        <dbReference type="Proteomes" id="UP000799536"/>
    </source>
</evidence>